<dbReference type="Proteomes" id="UP000239736">
    <property type="component" value="Unassembled WGS sequence"/>
</dbReference>
<evidence type="ECO:0000313" key="4">
    <source>
        <dbReference type="EMBL" id="PPB80801.1"/>
    </source>
</evidence>
<dbReference type="Gene3D" id="1.10.4190.10">
    <property type="entry name" value="Urease accessory protein UreF"/>
    <property type="match status" value="1"/>
</dbReference>
<comment type="subcellular location">
    <subcellularLocation>
        <location evidence="3">Cytoplasm</location>
    </subcellularLocation>
</comment>
<name>A0A2S5JHE3_9RHOB</name>
<dbReference type="InterPro" id="IPR002639">
    <property type="entry name" value="UreF"/>
</dbReference>
<dbReference type="HAMAP" id="MF_01385">
    <property type="entry name" value="UreF"/>
    <property type="match status" value="1"/>
</dbReference>
<comment type="function">
    <text evidence="3">Required for maturation of urease via the functional incorporation of the urease nickel metallocenter.</text>
</comment>
<gene>
    <name evidence="3" type="primary">ureF</name>
    <name evidence="4" type="ORF">LV82_01533</name>
</gene>
<keyword evidence="2 3" id="KW-0143">Chaperone</keyword>
<dbReference type="GO" id="GO:0016151">
    <property type="term" value="F:nickel cation binding"/>
    <property type="evidence" value="ECO:0007669"/>
    <property type="project" value="UniProtKB-UniRule"/>
</dbReference>
<accession>A0A2S5JHE3</accession>
<dbReference type="AlphaFoldDB" id="A0A2S5JHE3"/>
<dbReference type="PANTHER" id="PTHR33620">
    <property type="entry name" value="UREASE ACCESSORY PROTEIN F"/>
    <property type="match status" value="1"/>
</dbReference>
<keyword evidence="3" id="KW-0963">Cytoplasm</keyword>
<dbReference type="Pfam" id="PF01730">
    <property type="entry name" value="UreF"/>
    <property type="match status" value="1"/>
</dbReference>
<dbReference type="InterPro" id="IPR038277">
    <property type="entry name" value="UreF_sf"/>
</dbReference>
<dbReference type="EMBL" id="PRDS01000004">
    <property type="protein sequence ID" value="PPB80801.1"/>
    <property type="molecule type" value="Genomic_DNA"/>
</dbReference>
<proteinExistence type="inferred from homology"/>
<comment type="subunit">
    <text evidence="3">UreD, UreF and UreG form a complex that acts as a GTP-hydrolysis-dependent molecular chaperone, activating the urease apoprotein by helping to assemble the nickel containing metallocenter of UreC. The UreE protein probably delivers the nickel.</text>
</comment>
<protein>
    <recommendedName>
        <fullName evidence="3">Urease accessory protein UreF</fullName>
    </recommendedName>
</protein>
<dbReference type="GO" id="GO:0005737">
    <property type="term" value="C:cytoplasm"/>
    <property type="evidence" value="ECO:0007669"/>
    <property type="project" value="UniProtKB-SubCell"/>
</dbReference>
<evidence type="ECO:0000313" key="5">
    <source>
        <dbReference type="Proteomes" id="UP000239736"/>
    </source>
</evidence>
<keyword evidence="5" id="KW-1185">Reference proteome</keyword>
<reference evidence="4 5" key="1">
    <citation type="submission" date="2018-01" db="EMBL/GenBank/DDBJ databases">
        <title>Genomic Encyclopedia of Archaeal and Bacterial Type Strains, Phase II (KMG-II): from individual species to whole genera.</title>
        <authorList>
            <person name="Goeker M."/>
        </authorList>
    </citation>
    <scope>NUCLEOTIDE SEQUENCE [LARGE SCALE GENOMIC DNA]</scope>
    <source>
        <strain evidence="4 5">DSM 12048</strain>
    </source>
</reference>
<sequence>MATVAPTVMPTEAAILLRLARWLGPGFPTGAFAWSHGLETDIAAGRVSDGPGFARWLRAIITKGAGRNDAILLACAWRAQDAATLDELADLATALAPGSERHAETRAQGAAFAATLVNAGELDLPALPLPIAVGSAARAAGLPLHETLLLHLQNFAMNLVTIAVRHIPLGQSEGQAILADLAPLIIEIADEAARSGLDDLGGCTLGADLASLEHENLPTRIFRS</sequence>
<dbReference type="PANTHER" id="PTHR33620:SF1">
    <property type="entry name" value="UREASE ACCESSORY PROTEIN F"/>
    <property type="match status" value="1"/>
</dbReference>
<dbReference type="PIRSF" id="PIRSF009467">
    <property type="entry name" value="Ureas_acces_UreF"/>
    <property type="match status" value="1"/>
</dbReference>
<comment type="similarity">
    <text evidence="3">Belongs to the UreF family.</text>
</comment>
<evidence type="ECO:0000256" key="3">
    <source>
        <dbReference type="HAMAP-Rule" id="MF_01385"/>
    </source>
</evidence>
<organism evidence="4 5">
    <name type="scientific">Albidovulum inexpectatum</name>
    <dbReference type="NCBI Taxonomy" id="196587"/>
    <lineage>
        <taxon>Bacteria</taxon>
        <taxon>Pseudomonadati</taxon>
        <taxon>Pseudomonadota</taxon>
        <taxon>Alphaproteobacteria</taxon>
        <taxon>Rhodobacterales</taxon>
        <taxon>Paracoccaceae</taxon>
        <taxon>Albidovulum</taxon>
    </lineage>
</organism>
<evidence type="ECO:0000256" key="2">
    <source>
        <dbReference type="ARBA" id="ARBA00023186"/>
    </source>
</evidence>
<comment type="caution">
    <text evidence="4">The sequence shown here is derived from an EMBL/GenBank/DDBJ whole genome shotgun (WGS) entry which is preliminary data.</text>
</comment>
<evidence type="ECO:0000256" key="1">
    <source>
        <dbReference type="ARBA" id="ARBA00022988"/>
    </source>
</evidence>
<keyword evidence="1 3" id="KW-0996">Nickel insertion</keyword>